<dbReference type="Proteomes" id="UP000176614">
    <property type="component" value="Unassembled WGS sequence"/>
</dbReference>
<organism evidence="1 2">
    <name type="scientific">candidate division WWE3 bacterium RIFOXYA2_FULL_46_9</name>
    <dbReference type="NCBI Taxonomy" id="1802636"/>
    <lineage>
        <taxon>Bacteria</taxon>
        <taxon>Katanobacteria</taxon>
    </lineage>
</organism>
<dbReference type="EMBL" id="MEVT01000008">
    <property type="protein sequence ID" value="OGC63238.1"/>
    <property type="molecule type" value="Genomic_DNA"/>
</dbReference>
<evidence type="ECO:0000313" key="2">
    <source>
        <dbReference type="Proteomes" id="UP000176614"/>
    </source>
</evidence>
<dbReference type="AlphaFoldDB" id="A0A1F4W1S5"/>
<gene>
    <name evidence="1" type="ORF">A2264_00925</name>
</gene>
<sequence length="91" mass="10824">MKSISDVIKLRPLKRDHRNSYEYQAYGNRLADEFGDVKHRALYIKLAKNEDRNLLEMAREFVVKQEHVSTPGKLFMWKLKELKNTTKESNI</sequence>
<name>A0A1F4W1S5_UNCKA</name>
<protein>
    <submittedName>
        <fullName evidence="1">Uncharacterized protein</fullName>
    </submittedName>
</protein>
<evidence type="ECO:0000313" key="1">
    <source>
        <dbReference type="EMBL" id="OGC63238.1"/>
    </source>
</evidence>
<proteinExistence type="predicted"/>
<reference evidence="1 2" key="1">
    <citation type="journal article" date="2016" name="Nat. Commun.">
        <title>Thousands of microbial genomes shed light on interconnected biogeochemical processes in an aquifer system.</title>
        <authorList>
            <person name="Anantharaman K."/>
            <person name="Brown C.T."/>
            <person name="Hug L.A."/>
            <person name="Sharon I."/>
            <person name="Castelle C.J."/>
            <person name="Probst A.J."/>
            <person name="Thomas B.C."/>
            <person name="Singh A."/>
            <person name="Wilkins M.J."/>
            <person name="Karaoz U."/>
            <person name="Brodie E.L."/>
            <person name="Williams K.H."/>
            <person name="Hubbard S.S."/>
            <person name="Banfield J.F."/>
        </authorList>
    </citation>
    <scope>NUCLEOTIDE SEQUENCE [LARGE SCALE GENOMIC DNA]</scope>
</reference>
<comment type="caution">
    <text evidence="1">The sequence shown here is derived from an EMBL/GenBank/DDBJ whole genome shotgun (WGS) entry which is preliminary data.</text>
</comment>
<accession>A0A1F4W1S5</accession>